<keyword evidence="5" id="KW-1185">Reference proteome</keyword>
<feature type="region of interest" description="Disordered" evidence="1">
    <location>
        <begin position="1"/>
        <end position="55"/>
    </location>
</feature>
<feature type="domain" description="GFO/IDH/MocA-like oxidoreductase" evidence="3">
    <location>
        <begin position="184"/>
        <end position="293"/>
    </location>
</feature>
<evidence type="ECO:0000259" key="2">
    <source>
        <dbReference type="Pfam" id="PF01408"/>
    </source>
</evidence>
<dbReference type="InterPro" id="IPR036291">
    <property type="entry name" value="NAD(P)-bd_dom_sf"/>
</dbReference>
<dbReference type="SUPFAM" id="SSF51735">
    <property type="entry name" value="NAD(P)-binding Rossmann-fold domains"/>
    <property type="match status" value="1"/>
</dbReference>
<evidence type="ECO:0000259" key="3">
    <source>
        <dbReference type="Pfam" id="PF22725"/>
    </source>
</evidence>
<evidence type="ECO:0000313" key="4">
    <source>
        <dbReference type="EMBL" id="SES37912.1"/>
    </source>
</evidence>
<dbReference type="Proteomes" id="UP000182841">
    <property type="component" value="Unassembled WGS sequence"/>
</dbReference>
<dbReference type="Pfam" id="PF22725">
    <property type="entry name" value="GFO_IDH_MocA_C3"/>
    <property type="match status" value="1"/>
</dbReference>
<dbReference type="Gene3D" id="3.30.360.10">
    <property type="entry name" value="Dihydrodipicolinate Reductase, domain 2"/>
    <property type="match status" value="1"/>
</dbReference>
<feature type="domain" description="Gfo/Idh/MocA-like oxidoreductase N-terminal" evidence="2">
    <location>
        <begin position="59"/>
        <end position="175"/>
    </location>
</feature>
<accession>A0A1H9WVF1</accession>
<feature type="region of interest" description="Disordered" evidence="1">
    <location>
        <begin position="382"/>
        <end position="401"/>
    </location>
</feature>
<dbReference type="EMBL" id="FOGO01000021">
    <property type="protein sequence ID" value="SES37912.1"/>
    <property type="molecule type" value="Genomic_DNA"/>
</dbReference>
<dbReference type="InterPro" id="IPR055170">
    <property type="entry name" value="GFO_IDH_MocA-like_dom"/>
</dbReference>
<dbReference type="OrthoDB" id="179913at2"/>
<gene>
    <name evidence="4" type="ORF">SAMN05421870_12157</name>
</gene>
<feature type="compositionally biased region" description="Low complexity" evidence="1">
    <location>
        <begin position="30"/>
        <end position="53"/>
    </location>
</feature>
<dbReference type="STRING" id="943816.AN217_06145"/>
<dbReference type="AlphaFoldDB" id="A0A1H9WVF1"/>
<dbReference type="Pfam" id="PF01408">
    <property type="entry name" value="GFO_IDH_MocA"/>
    <property type="match status" value="1"/>
</dbReference>
<protein>
    <submittedName>
        <fullName evidence="4">Predicted dehydrogenase</fullName>
    </submittedName>
</protein>
<feature type="compositionally biased region" description="Low complexity" evidence="1">
    <location>
        <begin position="1"/>
        <end position="22"/>
    </location>
</feature>
<evidence type="ECO:0000313" key="5">
    <source>
        <dbReference type="Proteomes" id="UP000182841"/>
    </source>
</evidence>
<organism evidence="4 5">
    <name type="scientific">Streptomyces qinglanensis</name>
    <dbReference type="NCBI Taxonomy" id="943816"/>
    <lineage>
        <taxon>Bacteria</taxon>
        <taxon>Bacillati</taxon>
        <taxon>Actinomycetota</taxon>
        <taxon>Actinomycetes</taxon>
        <taxon>Kitasatosporales</taxon>
        <taxon>Streptomycetaceae</taxon>
        <taxon>Streptomyces</taxon>
    </lineage>
</organism>
<dbReference type="InterPro" id="IPR051450">
    <property type="entry name" value="Gfo/Idh/MocA_Oxidoreductases"/>
</dbReference>
<feature type="compositionally biased region" description="Low complexity" evidence="1">
    <location>
        <begin position="388"/>
        <end position="400"/>
    </location>
</feature>
<dbReference type="PANTHER" id="PTHR43377">
    <property type="entry name" value="BILIVERDIN REDUCTASE A"/>
    <property type="match status" value="1"/>
</dbReference>
<dbReference type="InterPro" id="IPR000683">
    <property type="entry name" value="Gfo/Idh/MocA-like_OxRdtase_N"/>
</dbReference>
<sequence>MTAARAASAAPTAAAAPVAPAANEPRTARASHTGSGPGAAAAAAPEEQHTGCGPRRRLRAGLVGLGVMGRNHARILSALDGVEFVGVVDPAGAPHTGGPLPPGVPVLREVADLLALGVDYAVVACPTALHEEVGLQLAAHDVCALLEKPLAHTPEAARRLVHAFEERGLVAGVGHVERFNPALQQLRTRLEAGELGDLFQVVTRRQGPFPHRIADVGVVKDLATHDIDLTSWITGQGYASLSARTVSKSGREHEDMVAVVGSLTGGTMVSHLVNWLSPLKERFTAVTGERGCFVADTLTADLTFHANGAVATEWEALRAFRGVAEGDAVRYAFPKREPLLVEHERFRDAVREGTGEGSGIVTARDGLRTVEVSAAVLQSAREAGRVRGGAPPAGGDAAGPLDPLVVASPVGTATAAPDPGGPAPHDAAVHDPVVLHDPTIPHDPTAPINAEHTA</sequence>
<dbReference type="GO" id="GO:0000166">
    <property type="term" value="F:nucleotide binding"/>
    <property type="evidence" value="ECO:0007669"/>
    <property type="project" value="InterPro"/>
</dbReference>
<name>A0A1H9WVF1_9ACTN</name>
<dbReference type="SUPFAM" id="SSF55347">
    <property type="entry name" value="Glyceraldehyde-3-phosphate dehydrogenase-like, C-terminal domain"/>
    <property type="match status" value="1"/>
</dbReference>
<dbReference type="PANTHER" id="PTHR43377:SF1">
    <property type="entry name" value="BILIVERDIN REDUCTASE A"/>
    <property type="match status" value="1"/>
</dbReference>
<evidence type="ECO:0000256" key="1">
    <source>
        <dbReference type="SAM" id="MobiDB-lite"/>
    </source>
</evidence>
<proteinExistence type="predicted"/>
<reference evidence="5" key="1">
    <citation type="submission" date="2016-10" db="EMBL/GenBank/DDBJ databases">
        <authorList>
            <person name="Varghese N."/>
            <person name="Submissions S."/>
        </authorList>
    </citation>
    <scope>NUCLEOTIDE SEQUENCE [LARGE SCALE GENOMIC DNA]</scope>
    <source>
        <strain evidence="5">CGMCC 4.6825</strain>
    </source>
</reference>
<dbReference type="Gene3D" id="3.40.50.720">
    <property type="entry name" value="NAD(P)-binding Rossmann-like Domain"/>
    <property type="match status" value="1"/>
</dbReference>